<evidence type="ECO:0000256" key="1">
    <source>
        <dbReference type="SAM" id="MobiDB-lite"/>
    </source>
</evidence>
<dbReference type="EMBL" id="JAWDGP010003066">
    <property type="protein sequence ID" value="KAK3777595.1"/>
    <property type="molecule type" value="Genomic_DNA"/>
</dbReference>
<gene>
    <name evidence="2" type="ORF">RRG08_021712</name>
</gene>
<comment type="caution">
    <text evidence="2">The sequence shown here is derived from an EMBL/GenBank/DDBJ whole genome shotgun (WGS) entry which is preliminary data.</text>
</comment>
<feature type="compositionally biased region" description="Polar residues" evidence="1">
    <location>
        <begin position="153"/>
        <end position="168"/>
    </location>
</feature>
<evidence type="ECO:0000313" key="3">
    <source>
        <dbReference type="Proteomes" id="UP001283361"/>
    </source>
</evidence>
<reference evidence="2" key="1">
    <citation type="journal article" date="2023" name="G3 (Bethesda)">
        <title>A reference genome for the long-term kleptoplast-retaining sea slug Elysia crispata morphotype clarki.</title>
        <authorList>
            <person name="Eastman K.E."/>
            <person name="Pendleton A.L."/>
            <person name="Shaikh M.A."/>
            <person name="Suttiyut T."/>
            <person name="Ogas R."/>
            <person name="Tomko P."/>
            <person name="Gavelis G."/>
            <person name="Widhalm J.R."/>
            <person name="Wisecaver J.H."/>
        </authorList>
    </citation>
    <scope>NUCLEOTIDE SEQUENCE</scope>
    <source>
        <strain evidence="2">ECLA1</strain>
    </source>
</reference>
<feature type="region of interest" description="Disordered" evidence="1">
    <location>
        <begin position="546"/>
        <end position="653"/>
    </location>
</feature>
<feature type="compositionally biased region" description="Basic and acidic residues" evidence="1">
    <location>
        <begin position="546"/>
        <end position="569"/>
    </location>
</feature>
<sequence length="653" mass="71912">MSEDGYDPGPSPSLTTPTFSCYMRANPFSREKVEYLKAHHRRMKEFGPRPYMQGDYPELPRHYPGVRAVYQWDQIDAVTDRLYYIPQRWTYHRDHLTLPTAKARRELPAQDIGYAASATLRGVVSYSESQRRAASQSPCRSPGSRRPPPSGSAVSRTASQGTSLTAQTRGRRQRPRTCLPRAKTPQPGEEQPPVQLTPLLPRKPPTGIPSRSHTPSSQHSEQTLDLTDVDSPSERTLTRNSNHIQRSSVRNSRPATATTSSATRRTRSLSRPSTAVSRRTRWSDIADDTESLNSSILELLQTISATDGKLKPLSPRADRTRFAADRTSSTGSTFSGCPDPSAKTKHMLDTDTSDKMRNFISNFQTSEKSSPDSQSYGSTVSAQGVPEGSMISHSKLLWEKDHQNATQTASEAGNSEIGVHGSWNGPGSSFFVSEQTDVRAKIDHQSPASKSASIDFGINKHNTKLSSKTNSARIAQRHGPKAHELEPECNIQSKNLVSQPATPQIPRALKLAPEPVSANHETSEKSPFLKNYSNNSEVDLNERCLEGNEKEDAERESPRLTYGDHHEAETASDSSGKRLTSAPAEKLEIPLSLSQTSDTDRSSGGSSSQAEYLLVSRASNESEGRLHSDKEQRNQQAQPELGDEGNVRGEESD</sequence>
<keyword evidence="3" id="KW-1185">Reference proteome</keyword>
<feature type="region of interest" description="Disordered" evidence="1">
    <location>
        <begin position="127"/>
        <end position="281"/>
    </location>
</feature>
<feature type="compositionally biased region" description="Polar residues" evidence="1">
    <location>
        <begin position="238"/>
        <end position="249"/>
    </location>
</feature>
<feature type="region of interest" description="Disordered" evidence="1">
    <location>
        <begin position="441"/>
        <end position="471"/>
    </location>
</feature>
<organism evidence="2 3">
    <name type="scientific">Elysia crispata</name>
    <name type="common">lettuce slug</name>
    <dbReference type="NCBI Taxonomy" id="231223"/>
    <lineage>
        <taxon>Eukaryota</taxon>
        <taxon>Metazoa</taxon>
        <taxon>Spiralia</taxon>
        <taxon>Lophotrochozoa</taxon>
        <taxon>Mollusca</taxon>
        <taxon>Gastropoda</taxon>
        <taxon>Heterobranchia</taxon>
        <taxon>Euthyneura</taxon>
        <taxon>Panpulmonata</taxon>
        <taxon>Sacoglossa</taxon>
        <taxon>Placobranchoidea</taxon>
        <taxon>Plakobranchidae</taxon>
        <taxon>Elysia</taxon>
    </lineage>
</organism>
<dbReference type="Proteomes" id="UP001283361">
    <property type="component" value="Unassembled WGS sequence"/>
</dbReference>
<name>A0AAE0ZY37_9GAST</name>
<feature type="compositionally biased region" description="Polar residues" evidence="1">
    <location>
        <begin position="365"/>
        <end position="382"/>
    </location>
</feature>
<feature type="compositionally biased region" description="Polar residues" evidence="1">
    <location>
        <begin position="209"/>
        <end position="225"/>
    </location>
</feature>
<feature type="compositionally biased region" description="Basic and acidic residues" evidence="1">
    <location>
        <begin position="620"/>
        <end position="633"/>
    </location>
</feature>
<dbReference type="AlphaFoldDB" id="A0AAE0ZY37"/>
<evidence type="ECO:0000313" key="2">
    <source>
        <dbReference type="EMBL" id="KAK3777595.1"/>
    </source>
</evidence>
<feature type="region of interest" description="Disordered" evidence="1">
    <location>
        <begin position="365"/>
        <end position="386"/>
    </location>
</feature>
<proteinExistence type="predicted"/>
<feature type="region of interest" description="Disordered" evidence="1">
    <location>
        <begin position="321"/>
        <end position="352"/>
    </location>
</feature>
<feature type="region of interest" description="Disordered" evidence="1">
    <location>
        <begin position="515"/>
        <end position="534"/>
    </location>
</feature>
<accession>A0AAE0ZY37</accession>
<feature type="compositionally biased region" description="Low complexity" evidence="1">
    <location>
        <begin position="594"/>
        <end position="609"/>
    </location>
</feature>
<protein>
    <submittedName>
        <fullName evidence="2">Uncharacterized protein</fullName>
    </submittedName>
</protein>
<feature type="compositionally biased region" description="Polar residues" evidence="1">
    <location>
        <begin position="127"/>
        <end position="136"/>
    </location>
</feature>
<feature type="compositionally biased region" description="Low complexity" evidence="1">
    <location>
        <begin position="250"/>
        <end position="275"/>
    </location>
</feature>